<dbReference type="Pfam" id="PF00704">
    <property type="entry name" value="Glyco_hydro_18"/>
    <property type="match status" value="1"/>
</dbReference>
<keyword evidence="1" id="KW-1015">Disulfide bond</keyword>
<reference evidence="4" key="1">
    <citation type="submission" date="2021-03" db="EMBL/GenBank/DDBJ databases">
        <authorList>
            <person name="Peng Z."/>
        </authorList>
    </citation>
    <scope>NUCLEOTIDE SEQUENCE</scope>
</reference>
<dbReference type="EMBL" id="MW699018">
    <property type="protein sequence ID" value="UDL18255.1"/>
    <property type="molecule type" value="mRNA"/>
</dbReference>
<organism evidence="4">
    <name type="scientific">Bemisia tabaci</name>
    <name type="common">Sweetpotato whitefly</name>
    <name type="synonym">Aleurodes tabaci</name>
    <dbReference type="NCBI Taxonomy" id="7038"/>
    <lineage>
        <taxon>Eukaryota</taxon>
        <taxon>Metazoa</taxon>
        <taxon>Ecdysozoa</taxon>
        <taxon>Arthropoda</taxon>
        <taxon>Hexapoda</taxon>
        <taxon>Insecta</taxon>
        <taxon>Pterygota</taxon>
        <taxon>Neoptera</taxon>
        <taxon>Paraneoptera</taxon>
        <taxon>Hemiptera</taxon>
        <taxon>Sternorrhyncha</taxon>
        <taxon>Aleyrodoidea</taxon>
        <taxon>Aleyrodidae</taxon>
        <taxon>Aleyrodinae</taxon>
        <taxon>Bemisia</taxon>
    </lineage>
</organism>
<dbReference type="GO" id="GO:0005576">
    <property type="term" value="C:extracellular region"/>
    <property type="evidence" value="ECO:0007669"/>
    <property type="project" value="TreeGrafter"/>
</dbReference>
<dbReference type="GO" id="GO:0005975">
    <property type="term" value="P:carbohydrate metabolic process"/>
    <property type="evidence" value="ECO:0007669"/>
    <property type="project" value="InterPro"/>
</dbReference>
<protein>
    <submittedName>
        <fullName evidence="4">Chitinase-like protein</fullName>
    </submittedName>
</protein>
<accession>A0A8K1P6N2</accession>
<evidence type="ECO:0000256" key="2">
    <source>
        <dbReference type="SAM" id="SignalP"/>
    </source>
</evidence>
<dbReference type="AlphaFoldDB" id="A0A8K1P6N2"/>
<dbReference type="PROSITE" id="PS51910">
    <property type="entry name" value="GH18_2"/>
    <property type="match status" value="1"/>
</dbReference>
<dbReference type="Gene3D" id="3.20.20.80">
    <property type="entry name" value="Glycosidases"/>
    <property type="match status" value="1"/>
</dbReference>
<evidence type="ECO:0000313" key="4">
    <source>
        <dbReference type="EMBL" id="UDL18255.1"/>
    </source>
</evidence>
<dbReference type="InterPro" id="IPR001223">
    <property type="entry name" value="Glyco_hydro18_cat"/>
</dbReference>
<dbReference type="InterPro" id="IPR017853">
    <property type="entry name" value="GH"/>
</dbReference>
<feature type="signal peptide" evidence="2">
    <location>
        <begin position="1"/>
        <end position="24"/>
    </location>
</feature>
<feature type="chain" id="PRO_5035478895" evidence="2">
    <location>
        <begin position="25"/>
        <end position="418"/>
    </location>
</feature>
<dbReference type="PANTHER" id="PTHR11177:SF359">
    <property type="entry name" value="CHITINASE 10-RELATED"/>
    <property type="match status" value="1"/>
</dbReference>
<evidence type="ECO:0000256" key="1">
    <source>
        <dbReference type="ARBA" id="ARBA00023157"/>
    </source>
</evidence>
<dbReference type="FunFam" id="3.10.50.10:FF:000001">
    <property type="entry name" value="Chitinase 3-like 1"/>
    <property type="match status" value="1"/>
</dbReference>
<name>A0A8K1P6N2_BEMTA</name>
<dbReference type="PANTHER" id="PTHR11177">
    <property type="entry name" value="CHITINASE"/>
    <property type="match status" value="1"/>
</dbReference>
<dbReference type="PROSITE" id="PS51257">
    <property type="entry name" value="PROKAR_LIPOPROTEIN"/>
    <property type="match status" value="1"/>
</dbReference>
<sequence length="418" mass="46014">MLKNLPQIALFLGACAVTYVSSDAQPAAAAQPFHVMCYYDERAGIDRGNDQGKVTPKNLLSGAQAEYCTHLIYGFAIVGNDSKSIQVRSAKSEELYKDLAALKAKGIKTLIALGGAEDSKNFEKYVKLVTNVDNRKAFVESVVAFLSKHKFDGLLLQWEYPVCRDGSDCTKGSVDERTGYGELMKQLSEALKPKSFLLAAGISPKIDVIDKAYNVQVLTKYLDFVLVEGYKYNQGYSKVFETQFYNVNTTTEPSVVNTIMQLHTKGVPLKKQVLGISLAGNSYVLAAADKHGYGVAATGPGAAAEFTKLPGVMGYFEICNNVVNKGWKVVHERKNTVKLNPYAFKGNQLVTYEDTTDLLRKGKFIKDQKMLGAAVWSADLDDIRNICKCGNFPMLRALNQELRGETVVPGKKMWENCA</sequence>
<dbReference type="Gene3D" id="3.10.50.10">
    <property type="match status" value="1"/>
</dbReference>
<dbReference type="InterPro" id="IPR029070">
    <property type="entry name" value="Chitinase_insertion_sf"/>
</dbReference>
<evidence type="ECO:0000259" key="3">
    <source>
        <dbReference type="PROSITE" id="PS51910"/>
    </source>
</evidence>
<dbReference type="InterPro" id="IPR050314">
    <property type="entry name" value="Glycosyl_Hydrlase_18"/>
</dbReference>
<dbReference type="SUPFAM" id="SSF51445">
    <property type="entry name" value="(Trans)glycosidases"/>
    <property type="match status" value="1"/>
</dbReference>
<dbReference type="GO" id="GO:0006032">
    <property type="term" value="P:chitin catabolic process"/>
    <property type="evidence" value="ECO:0007669"/>
    <property type="project" value="TreeGrafter"/>
</dbReference>
<dbReference type="GO" id="GO:0004568">
    <property type="term" value="F:chitinase activity"/>
    <property type="evidence" value="ECO:0007669"/>
    <property type="project" value="TreeGrafter"/>
</dbReference>
<dbReference type="SMART" id="SM00636">
    <property type="entry name" value="Glyco_18"/>
    <property type="match status" value="1"/>
</dbReference>
<proteinExistence type="evidence at transcript level"/>
<dbReference type="GO" id="GO:0008061">
    <property type="term" value="F:chitin binding"/>
    <property type="evidence" value="ECO:0007669"/>
    <property type="project" value="InterPro"/>
</dbReference>
<dbReference type="SUPFAM" id="SSF54556">
    <property type="entry name" value="Chitinase insertion domain"/>
    <property type="match status" value="1"/>
</dbReference>
<dbReference type="InterPro" id="IPR011583">
    <property type="entry name" value="Chitinase_II/V-like_cat"/>
</dbReference>
<feature type="domain" description="GH18" evidence="3">
    <location>
        <begin position="33"/>
        <end position="405"/>
    </location>
</feature>
<keyword evidence="2" id="KW-0732">Signal</keyword>